<feature type="compositionally biased region" description="Acidic residues" evidence="6">
    <location>
        <begin position="534"/>
        <end position="547"/>
    </location>
</feature>
<feature type="compositionally biased region" description="Polar residues" evidence="6">
    <location>
        <begin position="1"/>
        <end position="10"/>
    </location>
</feature>
<keyword evidence="9" id="KW-1185">Reference proteome</keyword>
<evidence type="ECO:0000256" key="6">
    <source>
        <dbReference type="SAM" id="MobiDB-lite"/>
    </source>
</evidence>
<feature type="region of interest" description="Disordered" evidence="6">
    <location>
        <begin position="360"/>
        <end position="425"/>
    </location>
</feature>
<feature type="compositionally biased region" description="Acidic residues" evidence="6">
    <location>
        <begin position="501"/>
        <end position="527"/>
    </location>
</feature>
<accession>A0A8X7T7K9</accession>
<keyword evidence="3" id="KW-0238">DNA-binding</keyword>
<evidence type="ECO:0000256" key="4">
    <source>
        <dbReference type="ARBA" id="ARBA00023242"/>
    </source>
</evidence>
<feature type="compositionally biased region" description="Low complexity" evidence="6">
    <location>
        <begin position="41"/>
        <end position="50"/>
    </location>
</feature>
<reference evidence="8" key="1">
    <citation type="submission" date="2016-04" db="EMBL/GenBank/DDBJ databases">
        <authorList>
            <person name="Nguyen H.D."/>
            <person name="Samba Siva P."/>
            <person name="Cullis J."/>
            <person name="Levesque C.A."/>
            <person name="Hambleton S."/>
        </authorList>
    </citation>
    <scope>NUCLEOTIDE SEQUENCE</scope>
    <source>
        <strain evidence="8">DAOMC 236422</strain>
    </source>
</reference>
<comment type="similarity">
    <text evidence="2 5">Belongs to the HSF family.</text>
</comment>
<feature type="compositionally biased region" description="Low complexity" evidence="6">
    <location>
        <begin position="483"/>
        <end position="500"/>
    </location>
</feature>
<feature type="compositionally biased region" description="Polar residues" evidence="6">
    <location>
        <begin position="151"/>
        <end position="162"/>
    </location>
</feature>
<feature type="region of interest" description="Disordered" evidence="6">
    <location>
        <begin position="480"/>
        <end position="564"/>
    </location>
</feature>
<dbReference type="SUPFAM" id="SSF46785">
    <property type="entry name" value="Winged helix' DNA-binding domain"/>
    <property type="match status" value="1"/>
</dbReference>
<dbReference type="SMART" id="SM00415">
    <property type="entry name" value="HSF"/>
    <property type="match status" value="1"/>
</dbReference>
<dbReference type="Pfam" id="PF00447">
    <property type="entry name" value="HSF_DNA-bind"/>
    <property type="match status" value="1"/>
</dbReference>
<dbReference type="EMBL" id="LWDG02000008">
    <property type="protein sequence ID" value="KAE8271902.1"/>
    <property type="molecule type" value="Genomic_DNA"/>
</dbReference>
<feature type="compositionally biased region" description="Low complexity" evidence="6">
    <location>
        <begin position="392"/>
        <end position="407"/>
    </location>
</feature>
<evidence type="ECO:0000256" key="2">
    <source>
        <dbReference type="ARBA" id="ARBA00006403"/>
    </source>
</evidence>
<feature type="compositionally biased region" description="Acidic residues" evidence="6">
    <location>
        <begin position="885"/>
        <end position="899"/>
    </location>
</feature>
<evidence type="ECO:0000256" key="1">
    <source>
        <dbReference type="ARBA" id="ARBA00004123"/>
    </source>
</evidence>
<organism evidence="8 9">
    <name type="scientific">Tilletia walkeri</name>
    <dbReference type="NCBI Taxonomy" id="117179"/>
    <lineage>
        <taxon>Eukaryota</taxon>
        <taxon>Fungi</taxon>
        <taxon>Dikarya</taxon>
        <taxon>Basidiomycota</taxon>
        <taxon>Ustilaginomycotina</taxon>
        <taxon>Exobasidiomycetes</taxon>
        <taxon>Tilletiales</taxon>
        <taxon>Tilletiaceae</taxon>
        <taxon>Tilletia</taxon>
    </lineage>
</organism>
<protein>
    <recommendedName>
        <fullName evidence="7">HSF-type DNA-binding domain-containing protein</fullName>
    </recommendedName>
</protein>
<evidence type="ECO:0000313" key="8">
    <source>
        <dbReference type="EMBL" id="KAE8271902.1"/>
    </source>
</evidence>
<sequence>MTAHTASSKSQQQQQQQQAIARSPSLTARTQLQGMPLPPATTINNNTTTTRFTSQPQPIDFPYNPTSIRPYLSTSFKTSAERSFSAGGPNAARFREPSNNNEHEEELEDDDMLYQHNHNHNHNPRTYNNINNRNQPATTTTTDPDAEGVFTFSSPYLASTKTLADPPHDNNRNHAHAQPVRASPPERSSLSSSSRAQHPPSSSSSAIAAARSANPSDMSQRVMSPGWAATSLGRMTLGSPDIRPTTGASPLPTLSSLGPSSVNSFGTSPAGTGTGPGPHSFAQRRLSNHRAPTMRDVYGSGSPSSSAMAIYGVSPSGGAASRLSSSLPAPSGFVSIFPPGTSPSSAAAGARRISHVRPARPGLSSAASNSGALPSSATRQGPYSRPSHGPGSSNSNRSQSRNRLSFGQQGGQGGTGRDGVDRNTSGLGLLGTAALAEAASSPPFALRPTRMHRFHNSSGTSMGDSDLDAIDFAMEDIEGPFVSSSKSSGGGPHHPSSSDLGDSDLDDRDEDEEDDELDDDDEIDDEMMLSLVNEVDDAEETEDESEEIKERVRSSGASSYSTHGNGPGMVGLLAQLHALPAGSAHRGSIRSMPAAVPVPGAGPSSYGSGHGGAITAAAAAAAAAADISSSSAGGTSIAGGGAGTGLDENAEVALIRDRLGGAAHCSAFISKLWYLLINPNLYSSYIRWSEAGDSIILSNEADVSAEFANDVLPRLFKHGNNASFIRQLNLYGFQRVPSSRLLDGPEQKAAARIMKERGSGLGGPVGAGGGRGSSRTRHSDAGIISAAGSMASSAPLSSSSFSSSSAAALASSTSPSSNGSSSPMTTALHLYGPHSSFAHPSFRRGQESLLPSMKPRSSKKPKSAKAVAAAAAAANGGAGGGAAGAEEEDGFGGDGLVEE</sequence>
<feature type="compositionally biased region" description="Low complexity" evidence="6">
    <location>
        <begin position="124"/>
        <end position="143"/>
    </location>
</feature>
<dbReference type="GO" id="GO:0003700">
    <property type="term" value="F:DNA-binding transcription factor activity"/>
    <property type="evidence" value="ECO:0007669"/>
    <property type="project" value="InterPro"/>
</dbReference>
<dbReference type="InterPro" id="IPR000232">
    <property type="entry name" value="HSF_DNA-bd"/>
</dbReference>
<proteinExistence type="inferred from homology"/>
<feature type="region of interest" description="Disordered" evidence="6">
    <location>
        <begin position="79"/>
        <end position="283"/>
    </location>
</feature>
<dbReference type="GO" id="GO:0043565">
    <property type="term" value="F:sequence-specific DNA binding"/>
    <property type="evidence" value="ECO:0007669"/>
    <property type="project" value="InterPro"/>
</dbReference>
<feature type="compositionally biased region" description="Low complexity" evidence="6">
    <location>
        <begin position="361"/>
        <end position="377"/>
    </location>
</feature>
<feature type="compositionally biased region" description="Gly residues" evidence="6">
    <location>
        <begin position="408"/>
        <end position="417"/>
    </location>
</feature>
<feature type="compositionally biased region" description="Gly residues" evidence="6">
    <location>
        <begin position="759"/>
        <end position="772"/>
    </location>
</feature>
<dbReference type="InterPro" id="IPR036390">
    <property type="entry name" value="WH_DNA-bd_sf"/>
</dbReference>
<dbReference type="Gene3D" id="1.10.10.10">
    <property type="entry name" value="Winged helix-like DNA-binding domain superfamily/Winged helix DNA-binding domain"/>
    <property type="match status" value="1"/>
</dbReference>
<dbReference type="GO" id="GO:0005634">
    <property type="term" value="C:nucleus"/>
    <property type="evidence" value="ECO:0007669"/>
    <property type="project" value="UniProtKB-SubCell"/>
</dbReference>
<evidence type="ECO:0000259" key="7">
    <source>
        <dbReference type="SMART" id="SM00415"/>
    </source>
</evidence>
<evidence type="ECO:0000256" key="5">
    <source>
        <dbReference type="RuleBase" id="RU004020"/>
    </source>
</evidence>
<name>A0A8X7T7K9_9BASI</name>
<feature type="domain" description="HSF-type DNA-binding" evidence="7">
    <location>
        <begin position="664"/>
        <end position="856"/>
    </location>
</feature>
<dbReference type="Proteomes" id="UP000078113">
    <property type="component" value="Unassembled WGS sequence"/>
</dbReference>
<dbReference type="InterPro" id="IPR036388">
    <property type="entry name" value="WH-like_DNA-bd_sf"/>
</dbReference>
<dbReference type="PANTHER" id="PTHR10015">
    <property type="entry name" value="HEAT SHOCK TRANSCRIPTION FACTOR"/>
    <property type="match status" value="1"/>
</dbReference>
<feature type="compositionally biased region" description="Polar residues" evidence="6">
    <location>
        <begin position="555"/>
        <end position="564"/>
    </location>
</feature>
<feature type="compositionally biased region" description="Low complexity" evidence="6">
    <location>
        <begin position="181"/>
        <end position="216"/>
    </location>
</feature>
<dbReference type="AlphaFoldDB" id="A0A8X7T7K9"/>
<comment type="subcellular location">
    <subcellularLocation>
        <location evidence="1">Nucleus</location>
    </subcellularLocation>
</comment>
<keyword evidence="4" id="KW-0539">Nucleus</keyword>
<gene>
    <name evidence="8" type="ORF">A4X09_0g468</name>
</gene>
<reference evidence="8" key="2">
    <citation type="journal article" date="2019" name="IMA Fungus">
        <title>Genome sequencing and comparison of five Tilletia species to identify candidate genes for the detection of regulated species infecting wheat.</title>
        <authorList>
            <person name="Nguyen H.D.T."/>
            <person name="Sultana T."/>
            <person name="Kesanakurti P."/>
            <person name="Hambleton S."/>
        </authorList>
    </citation>
    <scope>NUCLEOTIDE SEQUENCE</scope>
    <source>
        <strain evidence="8">DAOMC 236422</strain>
    </source>
</reference>
<feature type="compositionally biased region" description="Polar residues" evidence="6">
    <location>
        <begin position="24"/>
        <end position="33"/>
    </location>
</feature>
<comment type="caution">
    <text evidence="8">The sequence shown here is derived from an EMBL/GenBank/DDBJ whole genome shotgun (WGS) entry which is preliminary data.</text>
</comment>
<feature type="region of interest" description="Disordered" evidence="6">
    <location>
        <begin position="848"/>
        <end position="899"/>
    </location>
</feature>
<dbReference type="PANTHER" id="PTHR10015:SF427">
    <property type="entry name" value="HEAT SHOCK FACTOR PROTEIN"/>
    <property type="match status" value="1"/>
</dbReference>
<feature type="region of interest" description="Disordered" evidence="6">
    <location>
        <begin position="755"/>
        <end position="778"/>
    </location>
</feature>
<feature type="compositionally biased region" description="Low complexity" evidence="6">
    <location>
        <begin position="244"/>
        <end position="271"/>
    </location>
</feature>
<evidence type="ECO:0000256" key="3">
    <source>
        <dbReference type="ARBA" id="ARBA00023125"/>
    </source>
</evidence>
<evidence type="ECO:0000313" key="9">
    <source>
        <dbReference type="Proteomes" id="UP000078113"/>
    </source>
</evidence>
<feature type="compositionally biased region" description="Acidic residues" evidence="6">
    <location>
        <begin position="103"/>
        <end position="112"/>
    </location>
</feature>
<feature type="compositionally biased region" description="Low complexity" evidence="6">
    <location>
        <begin position="864"/>
        <end position="875"/>
    </location>
</feature>
<feature type="region of interest" description="Disordered" evidence="6">
    <location>
        <begin position="1"/>
        <end position="66"/>
    </location>
</feature>